<comment type="similarity">
    <text evidence="2 10">Belongs to the beta sliding clamp family.</text>
</comment>
<evidence type="ECO:0000259" key="11">
    <source>
        <dbReference type="Pfam" id="PF00712"/>
    </source>
</evidence>
<dbReference type="CDD" id="cd00140">
    <property type="entry name" value="beta_clamp"/>
    <property type="match status" value="1"/>
</dbReference>
<comment type="subunit">
    <text evidence="10">Forms a ring-shaped head-to-tail homodimer around DNA.</text>
</comment>
<dbReference type="Gene3D" id="3.10.150.10">
    <property type="entry name" value="DNA Polymerase III, subunit A, domain 2"/>
    <property type="match status" value="1"/>
</dbReference>
<evidence type="ECO:0000256" key="6">
    <source>
        <dbReference type="ARBA" id="ARBA00022695"/>
    </source>
</evidence>
<evidence type="ECO:0000313" key="14">
    <source>
        <dbReference type="EMBL" id="MBW7570633.1"/>
    </source>
</evidence>
<keyword evidence="6 10" id="KW-0548">Nucleotidyltransferase</keyword>
<evidence type="ECO:0000256" key="3">
    <source>
        <dbReference type="ARBA" id="ARBA00021035"/>
    </source>
</evidence>
<dbReference type="RefSeq" id="WP_219937858.1">
    <property type="nucleotide sequence ID" value="NZ_JAGFNY010000024.1"/>
</dbReference>
<dbReference type="InterPro" id="IPR022634">
    <property type="entry name" value="DNA_polIII_beta_N"/>
</dbReference>
<feature type="domain" description="DNA polymerase III beta sliding clamp C-terminal" evidence="13">
    <location>
        <begin position="254"/>
        <end position="363"/>
    </location>
</feature>
<dbReference type="PIRSF" id="PIRSF000804">
    <property type="entry name" value="DNA_pol_III_b"/>
    <property type="match status" value="1"/>
</dbReference>
<organism evidence="14 15">
    <name type="scientific">Succinivibrio faecicola</name>
    <dbReference type="NCBI Taxonomy" id="2820300"/>
    <lineage>
        <taxon>Bacteria</taxon>
        <taxon>Pseudomonadati</taxon>
        <taxon>Pseudomonadota</taxon>
        <taxon>Gammaproteobacteria</taxon>
        <taxon>Aeromonadales</taxon>
        <taxon>Succinivibrionaceae</taxon>
        <taxon>Succinivibrio</taxon>
    </lineage>
</organism>
<protein>
    <recommendedName>
        <fullName evidence="3 10">Beta sliding clamp</fullName>
    </recommendedName>
</protein>
<dbReference type="Pfam" id="PF02767">
    <property type="entry name" value="DNA_pol3_beta_2"/>
    <property type="match status" value="1"/>
</dbReference>
<dbReference type="Pfam" id="PF02768">
    <property type="entry name" value="DNA_pol3_beta_3"/>
    <property type="match status" value="1"/>
</dbReference>
<keyword evidence="8 10" id="KW-0239">DNA-directed DNA polymerase</keyword>
<reference evidence="14 15" key="1">
    <citation type="submission" date="2021-03" db="EMBL/GenBank/DDBJ databases">
        <title>Succinivibrio sp. nov. isolated from feces of cow.</title>
        <authorList>
            <person name="Choi J.-Y."/>
        </authorList>
    </citation>
    <scope>NUCLEOTIDE SEQUENCE [LARGE SCALE GENOMIC DNA]</scope>
    <source>
        <strain evidence="14 15">AGMB01872</strain>
    </source>
</reference>
<gene>
    <name evidence="14" type="primary">dnaN</name>
    <name evidence="14" type="ORF">J5V48_06980</name>
</gene>
<dbReference type="Pfam" id="PF00712">
    <property type="entry name" value="DNA_pol3_beta"/>
    <property type="match status" value="1"/>
</dbReference>
<dbReference type="NCBIfam" id="TIGR00663">
    <property type="entry name" value="dnan"/>
    <property type="match status" value="1"/>
</dbReference>
<dbReference type="GO" id="GO:0003887">
    <property type="term" value="F:DNA-directed DNA polymerase activity"/>
    <property type="evidence" value="ECO:0007669"/>
    <property type="project" value="UniProtKB-EC"/>
</dbReference>
<accession>A0ABS7DH90</accession>
<dbReference type="PANTHER" id="PTHR30478">
    <property type="entry name" value="DNA POLYMERASE III SUBUNIT BETA"/>
    <property type="match status" value="1"/>
</dbReference>
<evidence type="ECO:0000259" key="12">
    <source>
        <dbReference type="Pfam" id="PF02767"/>
    </source>
</evidence>
<evidence type="ECO:0000256" key="7">
    <source>
        <dbReference type="ARBA" id="ARBA00022705"/>
    </source>
</evidence>
<keyword evidence="15" id="KW-1185">Reference proteome</keyword>
<dbReference type="Proteomes" id="UP000731465">
    <property type="component" value="Unassembled WGS sequence"/>
</dbReference>
<dbReference type="PANTHER" id="PTHR30478:SF0">
    <property type="entry name" value="BETA SLIDING CLAMP"/>
    <property type="match status" value="1"/>
</dbReference>
<name>A0ABS7DH90_9GAMM</name>
<evidence type="ECO:0000256" key="1">
    <source>
        <dbReference type="ARBA" id="ARBA00004496"/>
    </source>
</evidence>
<comment type="function">
    <text evidence="10">Confers DNA tethering and processivity to DNA polymerases and other proteins. Acts as a clamp, forming a ring around DNA (a reaction catalyzed by the clamp-loading complex) which diffuses in an ATP-independent manner freely and bidirectionally along dsDNA. Initially characterized for its ability to contact the catalytic subunit of DNA polymerase III (Pol III), a complex, multichain enzyme responsible for most of the replicative synthesis in bacteria; Pol III exhibits 3'-5' exonuclease proofreading activity. The beta chain is required for initiation of replication as well as for processivity of DNA replication.</text>
</comment>
<keyword evidence="4 10" id="KW-0963">Cytoplasm</keyword>
<dbReference type="SMART" id="SM00480">
    <property type="entry name" value="POL3Bc"/>
    <property type="match status" value="1"/>
</dbReference>
<dbReference type="EMBL" id="JAGFNY010000024">
    <property type="protein sequence ID" value="MBW7570633.1"/>
    <property type="molecule type" value="Genomic_DNA"/>
</dbReference>
<evidence type="ECO:0000256" key="2">
    <source>
        <dbReference type="ARBA" id="ARBA00010752"/>
    </source>
</evidence>
<keyword evidence="9" id="KW-0238">DNA-binding</keyword>
<dbReference type="InterPro" id="IPR001001">
    <property type="entry name" value="DNA_polIII_beta"/>
</dbReference>
<evidence type="ECO:0000256" key="9">
    <source>
        <dbReference type="ARBA" id="ARBA00023125"/>
    </source>
</evidence>
<evidence type="ECO:0000259" key="13">
    <source>
        <dbReference type="Pfam" id="PF02768"/>
    </source>
</evidence>
<comment type="subcellular location">
    <subcellularLocation>
        <location evidence="1 10">Cytoplasm</location>
    </subcellularLocation>
</comment>
<comment type="caution">
    <text evidence="14">The sequence shown here is derived from an EMBL/GenBank/DDBJ whole genome shotgun (WGS) entry which is preliminary data.</text>
</comment>
<proteinExistence type="inferred from homology"/>
<evidence type="ECO:0000313" key="15">
    <source>
        <dbReference type="Proteomes" id="UP000731465"/>
    </source>
</evidence>
<sequence>MKFSVLLSDIKEPINSVTSIAGSSLNKDDITKNIYFEVKDNKLILKANNYNIEMQSCVSLQNVESEGVITVNANKIKDTLSNLDPSSLVDFYFNENKNTLEIKTSKVSYELRTQSAVNFPTFDRDCVVQTIKLKQKQLKSIIDSSLFCVITEDFRDYLKGIRFEFNGKNLDIYTSDGHRLTMLRTSVEQEQTVASGIFGAIIPKQGAAQLASIIKDDSEAEVELTFSKNNVFTSCNGYVLASKLINCSYPDIRKAIPDNIQTEYLLPKAELTNLIRQVSVLASKRVNGVTFNFSSGRLDLRAENSEHELSCATLEDPGISDVTEISLNGSYVVDVLKIIKSEKVRLCFTNPASSILIKPETDELEEGITGAFVISRVVV</sequence>
<dbReference type="SUPFAM" id="SSF55979">
    <property type="entry name" value="DNA clamp"/>
    <property type="match status" value="3"/>
</dbReference>
<dbReference type="InterPro" id="IPR022635">
    <property type="entry name" value="DNA_polIII_beta_C"/>
</dbReference>
<evidence type="ECO:0000256" key="10">
    <source>
        <dbReference type="PIRNR" id="PIRNR000804"/>
    </source>
</evidence>
<evidence type="ECO:0000256" key="4">
    <source>
        <dbReference type="ARBA" id="ARBA00022490"/>
    </source>
</evidence>
<feature type="domain" description="DNA polymerase III beta sliding clamp central" evidence="12">
    <location>
        <begin position="133"/>
        <end position="251"/>
    </location>
</feature>
<dbReference type="InterPro" id="IPR022637">
    <property type="entry name" value="DNA_polIII_beta_cen"/>
</dbReference>
<dbReference type="Gene3D" id="3.70.10.10">
    <property type="match status" value="1"/>
</dbReference>
<dbReference type="InterPro" id="IPR046938">
    <property type="entry name" value="DNA_clamp_sf"/>
</dbReference>
<keyword evidence="7 10" id="KW-0235">DNA replication</keyword>
<keyword evidence="5 10" id="KW-0808">Transferase</keyword>
<evidence type="ECO:0000256" key="8">
    <source>
        <dbReference type="ARBA" id="ARBA00022932"/>
    </source>
</evidence>
<feature type="domain" description="DNA polymerase III beta sliding clamp N-terminal" evidence="11">
    <location>
        <begin position="1"/>
        <end position="122"/>
    </location>
</feature>
<evidence type="ECO:0000256" key="5">
    <source>
        <dbReference type="ARBA" id="ARBA00022679"/>
    </source>
</evidence>